<reference evidence="2" key="1">
    <citation type="submission" date="2016-06" db="EMBL/GenBank/DDBJ databases">
        <title>Helicoverpa armigera stunt virus RNA1.</title>
        <authorList>
            <person name="Dorrington R.A."/>
            <person name="de Bruyn M.-M."/>
        </authorList>
    </citation>
    <scope>NUCLEOTIDE SEQUENCE</scope>
    <source>
        <strain evidence="2">HaSV</strain>
    </source>
</reference>
<proteinExistence type="predicted"/>
<dbReference type="EMBL" id="KX423453">
    <property type="protein sequence ID" value="ARD24697.1"/>
    <property type="molecule type" value="Genomic_RNA"/>
</dbReference>
<evidence type="ECO:0000313" key="3">
    <source>
        <dbReference type="EMBL" id="ARD24701.1"/>
    </source>
</evidence>
<organism evidence="4">
    <name type="scientific">Helicoverpa armigera stunt virus</name>
    <name type="common">HaSV</name>
    <dbReference type="NCBI Taxonomy" id="37206"/>
    <lineage>
        <taxon>Viruses</taxon>
        <taxon>Riboviria</taxon>
        <taxon>Orthornavirae</taxon>
        <taxon>Kitrinoviricota</taxon>
        <taxon>Alsuviricetes</taxon>
        <taxon>Hepelivirales</taxon>
        <taxon>Alphatetraviridae</taxon>
        <taxon>Omegatetravirus</taxon>
        <taxon>Omegatetravirus helicoverpae</taxon>
    </lineage>
</organism>
<keyword evidence="1" id="KW-1133">Transmembrane helix</keyword>
<reference evidence="4" key="2">
    <citation type="submission" date="2016-06" db="EMBL/GenBank/DDBJ databases">
        <title>Helicoverpa armigera stunt virus small ORFs.</title>
        <authorList>
            <person name="de Bruyn M.-M."/>
            <person name="Dorrington R.A."/>
        </authorList>
    </citation>
    <scope>NUCLEOTIDE SEQUENCE</scope>
    <source>
        <strain evidence="3">PMDB12</strain>
        <strain evidence="4">PMDB18</strain>
    </source>
</reference>
<feature type="transmembrane region" description="Helical" evidence="1">
    <location>
        <begin position="52"/>
        <end position="72"/>
    </location>
</feature>
<evidence type="ECO:0000313" key="2">
    <source>
        <dbReference type="EMBL" id="ARD24697.1"/>
    </source>
</evidence>
<dbReference type="EMBL" id="KX423454">
    <property type="protein sequence ID" value="ARD24701.1"/>
    <property type="molecule type" value="Genomic_RNA"/>
</dbReference>
<keyword evidence="1" id="KW-0472">Membrane</keyword>
<accession>A0A1V0JZP9</accession>
<name>A0A1V0JZP9_HASV</name>
<evidence type="ECO:0000313" key="4">
    <source>
        <dbReference type="EMBL" id="ARD24704.1"/>
    </source>
</evidence>
<sequence>MCEAGNAFFTYRESWCFCDYKPRCDWDCAPGVSMGCTCSQQLFGVIDTGDPVHIILAVIVFIGLLYIVWKVAQWWRHRKDHRRLEQQKAAFARQAITLV</sequence>
<evidence type="ECO:0000256" key="1">
    <source>
        <dbReference type="SAM" id="Phobius"/>
    </source>
</evidence>
<dbReference type="EMBL" id="KX423455">
    <property type="protein sequence ID" value="ARD24704.1"/>
    <property type="molecule type" value="Genomic_RNA"/>
</dbReference>
<organismHost>
    <name type="scientific">Helicoverpa armigera</name>
    <name type="common">Cotton bollworm</name>
    <name type="synonym">Heliothis armigera</name>
    <dbReference type="NCBI Taxonomy" id="29058"/>
</organismHost>
<protein>
    <submittedName>
        <fullName evidence="4">p11</fullName>
    </submittedName>
</protein>
<keyword evidence="1" id="KW-0812">Transmembrane</keyword>